<dbReference type="EMBL" id="MN739305">
    <property type="protein sequence ID" value="QHS97817.1"/>
    <property type="molecule type" value="Genomic_DNA"/>
</dbReference>
<sequence>MLYKKPLHAEIYCTECGTSNKLAVVKSRRCTNSLPLCAACRSSPQYKIMSESHVRRVAPALESKFYPPSAGLAVNCKHPAFARQRIYYWADVAIVCDELGVEMLE</sequence>
<reference evidence="1" key="1">
    <citation type="journal article" date="2020" name="Nature">
        <title>Giant virus diversity and host interactions through global metagenomics.</title>
        <authorList>
            <person name="Schulz F."/>
            <person name="Roux S."/>
            <person name="Paez-Espino D."/>
            <person name="Jungbluth S."/>
            <person name="Walsh D.A."/>
            <person name="Denef V.J."/>
            <person name="McMahon K.D."/>
            <person name="Konstantinidis K.T."/>
            <person name="Eloe-Fadrosh E.A."/>
            <person name="Kyrpides N.C."/>
            <person name="Woyke T."/>
        </authorList>
    </citation>
    <scope>NUCLEOTIDE SEQUENCE</scope>
    <source>
        <strain evidence="1">GVMAG-M-3300020182-33</strain>
    </source>
</reference>
<accession>A0A6C0BZQ3</accession>
<evidence type="ECO:0000313" key="1">
    <source>
        <dbReference type="EMBL" id="QHS97817.1"/>
    </source>
</evidence>
<organism evidence="1">
    <name type="scientific">viral metagenome</name>
    <dbReference type="NCBI Taxonomy" id="1070528"/>
    <lineage>
        <taxon>unclassified sequences</taxon>
        <taxon>metagenomes</taxon>
        <taxon>organismal metagenomes</taxon>
    </lineage>
</organism>
<proteinExistence type="predicted"/>
<protein>
    <submittedName>
        <fullName evidence="1">Uncharacterized protein</fullName>
    </submittedName>
</protein>
<dbReference type="AlphaFoldDB" id="A0A6C0BZQ3"/>
<name>A0A6C0BZQ3_9ZZZZ</name>